<accession>A0A543PYC0</accession>
<dbReference type="EMBL" id="SZUV01000054">
    <property type="protein sequence ID" value="TQN49087.1"/>
    <property type="molecule type" value="Genomic_DNA"/>
</dbReference>
<protein>
    <submittedName>
        <fullName evidence="1">Uncharacterized protein</fullName>
    </submittedName>
</protein>
<evidence type="ECO:0000313" key="1">
    <source>
        <dbReference type="EMBL" id="TQN49087.1"/>
    </source>
</evidence>
<dbReference type="AlphaFoldDB" id="A0A543PYC0"/>
<reference evidence="1 2" key="1">
    <citation type="submission" date="2019-03" db="EMBL/GenBank/DDBJ databases">
        <title>New insights into Acidothiobacillus thiooxidans sulfur metabolism through coupled gene expression, solution geochemistry, microscopy and spectroscopy analyses.</title>
        <authorList>
            <person name="Camacho D."/>
            <person name="Frazao R."/>
            <person name="Fouillen A."/>
            <person name="Nanci A."/>
            <person name="Lang B.F."/>
            <person name="Apte S.C."/>
            <person name="Baron C."/>
            <person name="Warren L.A."/>
        </authorList>
    </citation>
    <scope>NUCLEOTIDE SEQUENCE [LARGE SCALE GENOMIC DNA]</scope>
    <source>
        <strain evidence="1 2">ATCC 19377</strain>
    </source>
</reference>
<sequence length="44" mass="5590">MLYYFRLVPVIISLMECDDYEPYKITFLHDYILWYVYFFVLLHC</sequence>
<name>A0A543PYC0_ACITH</name>
<evidence type="ECO:0000313" key="2">
    <source>
        <dbReference type="Proteomes" id="UP000315403"/>
    </source>
</evidence>
<organism evidence="1 2">
    <name type="scientific">Acidithiobacillus thiooxidans ATCC 19377</name>
    <dbReference type="NCBI Taxonomy" id="637390"/>
    <lineage>
        <taxon>Bacteria</taxon>
        <taxon>Pseudomonadati</taxon>
        <taxon>Pseudomonadota</taxon>
        <taxon>Acidithiobacillia</taxon>
        <taxon>Acidithiobacillales</taxon>
        <taxon>Acidithiobacillaceae</taxon>
        <taxon>Acidithiobacillus</taxon>
    </lineage>
</organism>
<comment type="caution">
    <text evidence="1">The sequence shown here is derived from an EMBL/GenBank/DDBJ whole genome shotgun (WGS) entry which is preliminary data.</text>
</comment>
<proteinExistence type="predicted"/>
<gene>
    <name evidence="1" type="ORF">DLNHIDIE_03596</name>
</gene>
<dbReference type="Proteomes" id="UP000315403">
    <property type="component" value="Unassembled WGS sequence"/>
</dbReference>